<feature type="signal peptide" evidence="1">
    <location>
        <begin position="1"/>
        <end position="25"/>
    </location>
</feature>
<feature type="chain" id="PRO_5046887489" description="AB hydrolase-1 domain-containing protein" evidence="1">
    <location>
        <begin position="26"/>
        <end position="264"/>
    </location>
</feature>
<feature type="domain" description="AB hydrolase-1" evidence="2">
    <location>
        <begin position="44"/>
        <end position="253"/>
    </location>
</feature>
<dbReference type="Gene3D" id="3.40.50.1820">
    <property type="entry name" value="alpha/beta hydrolase"/>
    <property type="match status" value="1"/>
</dbReference>
<dbReference type="EMBL" id="CAJZAG010000002">
    <property type="protein sequence ID" value="CAG9167096.1"/>
    <property type="molecule type" value="Genomic_DNA"/>
</dbReference>
<proteinExistence type="predicted"/>
<dbReference type="Proteomes" id="UP000706525">
    <property type="component" value="Unassembled WGS sequence"/>
</dbReference>
<comment type="caution">
    <text evidence="3">The sequence shown here is derived from an EMBL/GenBank/DDBJ whole genome shotgun (WGS) entry which is preliminary data.</text>
</comment>
<dbReference type="InterPro" id="IPR029058">
    <property type="entry name" value="AB_hydrolase_fold"/>
</dbReference>
<evidence type="ECO:0000259" key="2">
    <source>
        <dbReference type="Pfam" id="PF12697"/>
    </source>
</evidence>
<keyword evidence="1" id="KW-0732">Signal</keyword>
<sequence length="264" mass="27766">MRFIPMLATAAALVIPALGYTTAHAAPTTPAASATPAIPGAKNIVLVHDAFVDGSGWRVVHDILIHKGYNVSVVQLPHATLGDDITIVRERVSLQLGPVVLVGHGYGGEVITEAGARDKVKALVYVAALQPDVGEGMAQLVASMPAAGAALKSTRDGHLSIDPATFNADYAGDLTTNRTDFMAASQVPITSAAYNANVWTAAWRNKPSYGIVATEDRVVNPDLQRWMYQRAGAKVTEIKASHAVQVSQPEAVALVIEEAARSAK</sequence>
<dbReference type="InterPro" id="IPR052897">
    <property type="entry name" value="Sec-Metab_Biosynth_Hydrolase"/>
</dbReference>
<gene>
    <name evidence="3" type="ORF">LMG32289_01290</name>
</gene>
<evidence type="ECO:0000256" key="1">
    <source>
        <dbReference type="SAM" id="SignalP"/>
    </source>
</evidence>
<dbReference type="RefSeq" id="WP_223983428.1">
    <property type="nucleotide sequence ID" value="NZ_CAJZAG010000002.1"/>
</dbReference>
<dbReference type="PANTHER" id="PTHR37017">
    <property type="entry name" value="AB HYDROLASE-1 DOMAIN-CONTAINING PROTEIN-RELATED"/>
    <property type="match status" value="1"/>
</dbReference>
<evidence type="ECO:0000313" key="4">
    <source>
        <dbReference type="Proteomes" id="UP000706525"/>
    </source>
</evidence>
<dbReference type="SUPFAM" id="SSF53474">
    <property type="entry name" value="alpha/beta-Hydrolases"/>
    <property type="match status" value="1"/>
</dbReference>
<dbReference type="PANTHER" id="PTHR37017:SF11">
    <property type="entry name" value="ESTERASE_LIPASE_THIOESTERASE DOMAIN-CONTAINING PROTEIN"/>
    <property type="match status" value="1"/>
</dbReference>
<dbReference type="Pfam" id="PF12697">
    <property type="entry name" value="Abhydrolase_6"/>
    <property type="match status" value="1"/>
</dbReference>
<dbReference type="InterPro" id="IPR000073">
    <property type="entry name" value="AB_hydrolase_1"/>
</dbReference>
<organism evidence="3 4">
    <name type="scientific">Cupriavidus pampae</name>
    <dbReference type="NCBI Taxonomy" id="659251"/>
    <lineage>
        <taxon>Bacteria</taxon>
        <taxon>Pseudomonadati</taxon>
        <taxon>Pseudomonadota</taxon>
        <taxon>Betaproteobacteria</taxon>
        <taxon>Burkholderiales</taxon>
        <taxon>Burkholderiaceae</taxon>
        <taxon>Cupriavidus</taxon>
    </lineage>
</organism>
<accession>A0ABM8WII9</accession>
<protein>
    <recommendedName>
        <fullName evidence="2">AB hydrolase-1 domain-containing protein</fullName>
    </recommendedName>
</protein>
<name>A0ABM8WII9_9BURK</name>
<reference evidence="3 4" key="1">
    <citation type="submission" date="2021-08" db="EMBL/GenBank/DDBJ databases">
        <authorList>
            <person name="Peeters C."/>
        </authorList>
    </citation>
    <scope>NUCLEOTIDE SEQUENCE [LARGE SCALE GENOMIC DNA]</scope>
    <source>
        <strain evidence="3 4">LMG 32289</strain>
    </source>
</reference>
<keyword evidence="4" id="KW-1185">Reference proteome</keyword>
<evidence type="ECO:0000313" key="3">
    <source>
        <dbReference type="EMBL" id="CAG9167096.1"/>
    </source>
</evidence>